<dbReference type="Pfam" id="PF12796">
    <property type="entry name" value="Ank_2"/>
    <property type="match status" value="2"/>
</dbReference>
<feature type="repeat" description="ANK" evidence="3">
    <location>
        <begin position="124"/>
        <end position="156"/>
    </location>
</feature>
<keyword evidence="4" id="KW-0175">Coiled coil</keyword>
<feature type="repeat" description="ANK" evidence="3">
    <location>
        <begin position="223"/>
        <end position="255"/>
    </location>
</feature>
<feature type="compositionally biased region" description="Polar residues" evidence="5">
    <location>
        <begin position="21"/>
        <end position="34"/>
    </location>
</feature>
<feature type="compositionally biased region" description="Basic and acidic residues" evidence="5">
    <location>
        <begin position="772"/>
        <end position="799"/>
    </location>
</feature>
<evidence type="ECO:0000256" key="2">
    <source>
        <dbReference type="ARBA" id="ARBA00023043"/>
    </source>
</evidence>
<dbReference type="InterPro" id="IPR050776">
    <property type="entry name" value="Ank_Repeat/CDKN_Inhibitor"/>
</dbReference>
<keyword evidence="1" id="KW-0677">Repeat</keyword>
<feature type="coiled-coil region" evidence="4">
    <location>
        <begin position="1025"/>
        <end position="1066"/>
    </location>
</feature>
<feature type="region of interest" description="Disordered" evidence="5">
    <location>
        <begin position="280"/>
        <end position="410"/>
    </location>
</feature>
<feature type="repeat" description="ANK" evidence="3">
    <location>
        <begin position="91"/>
        <end position="123"/>
    </location>
</feature>
<dbReference type="InterPro" id="IPR036770">
    <property type="entry name" value="Ankyrin_rpt-contain_sf"/>
</dbReference>
<accession>A0AAW2I321</accession>
<feature type="compositionally biased region" description="Basic and acidic residues" evidence="5">
    <location>
        <begin position="280"/>
        <end position="294"/>
    </location>
</feature>
<proteinExistence type="predicted"/>
<evidence type="ECO:0000256" key="5">
    <source>
        <dbReference type="SAM" id="MobiDB-lite"/>
    </source>
</evidence>
<evidence type="ECO:0000256" key="4">
    <source>
        <dbReference type="SAM" id="Coils"/>
    </source>
</evidence>
<protein>
    <submittedName>
        <fullName evidence="6">Uncharacterized protein</fullName>
    </submittedName>
</protein>
<feature type="compositionally biased region" description="Low complexity" evidence="5">
    <location>
        <begin position="845"/>
        <end position="857"/>
    </location>
</feature>
<dbReference type="SUPFAM" id="SSF48403">
    <property type="entry name" value="Ankyrin repeat"/>
    <property type="match status" value="1"/>
</dbReference>
<feature type="region of interest" description="Disordered" evidence="5">
    <location>
        <begin position="8"/>
        <end position="37"/>
    </location>
</feature>
<gene>
    <name evidence="6" type="ORF">PYX00_004003</name>
</gene>
<feature type="compositionally biased region" description="Basic and acidic residues" evidence="5">
    <location>
        <begin position="377"/>
        <end position="386"/>
    </location>
</feature>
<feature type="region of interest" description="Disordered" evidence="5">
    <location>
        <begin position="596"/>
        <end position="620"/>
    </location>
</feature>
<dbReference type="PROSITE" id="PS50297">
    <property type="entry name" value="ANK_REP_REGION"/>
    <property type="match status" value="5"/>
</dbReference>
<feature type="repeat" description="ANK" evidence="3">
    <location>
        <begin position="190"/>
        <end position="222"/>
    </location>
</feature>
<dbReference type="SMART" id="SM00248">
    <property type="entry name" value="ANK"/>
    <property type="match status" value="6"/>
</dbReference>
<feature type="compositionally biased region" description="Basic and acidic residues" evidence="5">
    <location>
        <begin position="321"/>
        <end position="345"/>
    </location>
</feature>
<name>A0AAW2I321_9NEOP</name>
<reference evidence="6" key="1">
    <citation type="journal article" date="2024" name="Gigascience">
        <title>Chromosome-level genome of the poultry shaft louse Menopon gallinae provides insight into the host-switching and adaptive evolution of parasitic lice.</title>
        <authorList>
            <person name="Xu Y."/>
            <person name="Ma L."/>
            <person name="Liu S."/>
            <person name="Liang Y."/>
            <person name="Liu Q."/>
            <person name="He Z."/>
            <person name="Tian L."/>
            <person name="Duan Y."/>
            <person name="Cai W."/>
            <person name="Li H."/>
            <person name="Song F."/>
        </authorList>
    </citation>
    <scope>NUCLEOTIDE SEQUENCE</scope>
    <source>
        <strain evidence="6">Cailab_2023a</strain>
    </source>
</reference>
<dbReference type="EMBL" id="JARGDH010000002">
    <property type="protein sequence ID" value="KAL0276422.1"/>
    <property type="molecule type" value="Genomic_DNA"/>
</dbReference>
<evidence type="ECO:0000313" key="6">
    <source>
        <dbReference type="EMBL" id="KAL0276422.1"/>
    </source>
</evidence>
<dbReference type="InterPro" id="IPR002110">
    <property type="entry name" value="Ankyrin_rpt"/>
</dbReference>
<feature type="repeat" description="ANK" evidence="3">
    <location>
        <begin position="157"/>
        <end position="189"/>
    </location>
</feature>
<feature type="coiled-coil region" evidence="4">
    <location>
        <begin position="922"/>
        <end position="956"/>
    </location>
</feature>
<feature type="region of interest" description="Disordered" evidence="5">
    <location>
        <begin position="748"/>
        <end position="909"/>
    </location>
</feature>
<dbReference type="Gene3D" id="1.25.40.20">
    <property type="entry name" value="Ankyrin repeat-containing domain"/>
    <property type="match status" value="2"/>
</dbReference>
<dbReference type="PANTHER" id="PTHR24201">
    <property type="entry name" value="ANK_REP_REGION DOMAIN-CONTAINING PROTEIN"/>
    <property type="match status" value="1"/>
</dbReference>
<feature type="compositionally biased region" description="Polar residues" evidence="5">
    <location>
        <begin position="308"/>
        <end position="320"/>
    </location>
</feature>
<evidence type="ECO:0000256" key="3">
    <source>
        <dbReference type="PROSITE-ProRule" id="PRU00023"/>
    </source>
</evidence>
<evidence type="ECO:0000256" key="1">
    <source>
        <dbReference type="ARBA" id="ARBA00022737"/>
    </source>
</evidence>
<sequence>MKKVFKFVKGKKDAQKENVGVTPSQSRDLSSPAQTPEDERFISLDTSSGYIVDFCGKDKTLTKLHKAAWQGHLEKLKSALKKIEIDAVDRHNRSALHFAVAQGHPNIVWYLLGNNAKMTICDDDGCTPFLKAVECGHKDCMTLLLERGADINNQDYQGNTGIHIAAKQGTLDVASTLISRGASLDVANNSGEYPLHIATRSQNKDLVELLLRSRASVNVFDRENRTPLMLAAKTGNLLLAQLFFEYGAQLTVVDSNGWTAEDYALLGGHETVAEEIKSFMKSSKTEGGAKLETHTEEDESEAAKSNEDSSTWNDDAQTSSESKDHVTKKIKSFFESKESSGKDKEEDLSDSPDSEAMPPPCRPPRSWEMIQAGMIDAKQEGSESKRRSITALGTLHSRRESFTEATNSQTETANYTLSLNRRKPVKRENSFAKQRLSFNEEESLKSWISDASSTMKEIDKMVLDKIRKVENPEGAKLSESDWDSDCPSIPVVHQGAQDVSGAEALNGVDEIWVSNDHITKVSGEGDASGSGWDSEEQNSQDNDGNFPPPPSGIELGVNMAKSIGYMKGISIDHPVGNVLERNVCRNSHRSADCLDEKETKDVSDMTAPSSRRHARHQSISSFKWRSEEIPHKSVDIRRRIDEELQCYDQALRELAEAHYTRNADREKQKYYSLPASRHKPEDKYYYDRTVPVTDNTGPLSLPFSVNVEEEKPVKEDPKPEESGRKSKRHMLLAMRDVKHAVHVANTFKTSIDDQILSPLTKPPDGSDSENDQSPKEREQHFFKPDFRQETVIERPEFRRKSSSSGEEPTLWLQEKAIEESPQRKAGPSSLGSSPSPNKDVGPIGNGRDSSPASSSGKDSGGSENKRPVRDPPSPDVSFSSGPIEAIGAGKDSGSEAESTHNEDSPGHNYTLQTHHEWLKNHLETTTTEKNKLEKVAMELSEKAERLQYELADAKEATKSKDEVILLLQSQLARMESAYTKSLEESVQSRLQLTTHEQEILHLKELCFRYEEEKERMGSEPDEDECIELRSRIRLLEEEKDKMKKDILRLEQEKSALEKRVQEATTSDIIDQCQRWKERSVII</sequence>
<feature type="region of interest" description="Disordered" evidence="5">
    <location>
        <begin position="690"/>
        <end position="733"/>
    </location>
</feature>
<feature type="compositionally biased region" description="Low complexity" evidence="5">
    <location>
        <begin position="826"/>
        <end position="836"/>
    </location>
</feature>
<dbReference type="PROSITE" id="PS50088">
    <property type="entry name" value="ANK_REPEAT"/>
    <property type="match status" value="5"/>
</dbReference>
<feature type="compositionally biased region" description="Basic and acidic residues" evidence="5">
    <location>
        <begin position="708"/>
        <end position="724"/>
    </location>
</feature>
<dbReference type="Pfam" id="PF13637">
    <property type="entry name" value="Ank_4"/>
    <property type="match status" value="1"/>
</dbReference>
<feature type="region of interest" description="Disordered" evidence="5">
    <location>
        <begin position="520"/>
        <end position="555"/>
    </location>
</feature>
<comment type="caution">
    <text evidence="6">The sequence shown here is derived from an EMBL/GenBank/DDBJ whole genome shotgun (WGS) entry which is preliminary data.</text>
</comment>
<dbReference type="AlphaFoldDB" id="A0AAW2I321"/>
<keyword evidence="2 3" id="KW-0040">ANK repeat</keyword>
<organism evidence="6">
    <name type="scientific">Menopon gallinae</name>
    <name type="common">poultry shaft louse</name>
    <dbReference type="NCBI Taxonomy" id="328185"/>
    <lineage>
        <taxon>Eukaryota</taxon>
        <taxon>Metazoa</taxon>
        <taxon>Ecdysozoa</taxon>
        <taxon>Arthropoda</taxon>
        <taxon>Hexapoda</taxon>
        <taxon>Insecta</taxon>
        <taxon>Pterygota</taxon>
        <taxon>Neoptera</taxon>
        <taxon>Paraneoptera</taxon>
        <taxon>Psocodea</taxon>
        <taxon>Troctomorpha</taxon>
        <taxon>Phthiraptera</taxon>
        <taxon>Amblycera</taxon>
        <taxon>Menoponidae</taxon>
        <taxon>Menopon</taxon>
    </lineage>
</organism>